<protein>
    <submittedName>
        <fullName evidence="1">Uncharacterized protein</fullName>
    </submittedName>
</protein>
<sequence length="130" mass="14679">MLADPLFSRYPRIEFPNWNRRMEFWILSSLDLTTSICSKFHRFSTLTKGFSFLMFQKASNGAAVNSPLKDCGGLVLRYRIRGSKSYFTEDQSYMLSWFTLNPTSWVKRSPAGDVGKCGEEGAGSGVVLVN</sequence>
<comment type="caution">
    <text evidence="1">The sequence shown here is derived from an EMBL/GenBank/DDBJ whole genome shotgun (WGS) entry which is preliminary data.</text>
</comment>
<keyword evidence="2" id="KW-1185">Reference proteome</keyword>
<reference evidence="1 2" key="1">
    <citation type="journal article" date="2019" name="Sci. Rep.">
        <title>Orb-weaving spider Araneus ventricosus genome elucidates the spidroin gene catalogue.</title>
        <authorList>
            <person name="Kono N."/>
            <person name="Nakamura H."/>
            <person name="Ohtoshi R."/>
            <person name="Moran D.A.P."/>
            <person name="Shinohara A."/>
            <person name="Yoshida Y."/>
            <person name="Fujiwara M."/>
            <person name="Mori M."/>
            <person name="Tomita M."/>
            <person name="Arakawa K."/>
        </authorList>
    </citation>
    <scope>NUCLEOTIDE SEQUENCE [LARGE SCALE GENOMIC DNA]</scope>
</reference>
<gene>
    <name evidence="1" type="ORF">AVEN_94593_1</name>
</gene>
<accession>A0A4Y2IM15</accession>
<proteinExistence type="predicted"/>
<dbReference type="Proteomes" id="UP000499080">
    <property type="component" value="Unassembled WGS sequence"/>
</dbReference>
<name>A0A4Y2IM15_ARAVE</name>
<dbReference type="AlphaFoldDB" id="A0A4Y2IM15"/>
<evidence type="ECO:0000313" key="2">
    <source>
        <dbReference type="Proteomes" id="UP000499080"/>
    </source>
</evidence>
<evidence type="ECO:0000313" key="1">
    <source>
        <dbReference type="EMBL" id="GBM78630.1"/>
    </source>
</evidence>
<dbReference type="EMBL" id="BGPR01002766">
    <property type="protein sequence ID" value="GBM78630.1"/>
    <property type="molecule type" value="Genomic_DNA"/>
</dbReference>
<organism evidence="1 2">
    <name type="scientific">Araneus ventricosus</name>
    <name type="common">Orbweaver spider</name>
    <name type="synonym">Epeira ventricosa</name>
    <dbReference type="NCBI Taxonomy" id="182803"/>
    <lineage>
        <taxon>Eukaryota</taxon>
        <taxon>Metazoa</taxon>
        <taxon>Ecdysozoa</taxon>
        <taxon>Arthropoda</taxon>
        <taxon>Chelicerata</taxon>
        <taxon>Arachnida</taxon>
        <taxon>Araneae</taxon>
        <taxon>Araneomorphae</taxon>
        <taxon>Entelegynae</taxon>
        <taxon>Araneoidea</taxon>
        <taxon>Araneidae</taxon>
        <taxon>Araneus</taxon>
    </lineage>
</organism>